<accession>A0AAV4K8R0</accession>
<evidence type="ECO:0000256" key="1">
    <source>
        <dbReference type="SAM" id="MobiDB-lite"/>
    </source>
</evidence>
<name>A0AAV4K8R0_9ACTN</name>
<proteinExistence type="predicted"/>
<evidence type="ECO:0000313" key="3">
    <source>
        <dbReference type="Proteomes" id="UP000642014"/>
    </source>
</evidence>
<evidence type="ECO:0000313" key="2">
    <source>
        <dbReference type="EMBL" id="GGR03684.1"/>
    </source>
</evidence>
<dbReference type="Proteomes" id="UP000642014">
    <property type="component" value="Unassembled WGS sequence"/>
</dbReference>
<comment type="caution">
    <text evidence="2">The sequence shown here is derived from an EMBL/GenBank/DDBJ whole genome shotgun (WGS) entry which is preliminary data.</text>
</comment>
<feature type="region of interest" description="Disordered" evidence="1">
    <location>
        <begin position="1"/>
        <end position="59"/>
    </location>
</feature>
<dbReference type="AlphaFoldDB" id="A0AAV4K8R0"/>
<protein>
    <submittedName>
        <fullName evidence="2">Uncharacterized protein</fullName>
    </submittedName>
</protein>
<gene>
    <name evidence="2" type="ORF">GCM10010497_00990</name>
</gene>
<sequence length="59" mass="6415">MTSDRQEATIATKAAVNSRPRTGRTYGHRRSRTRTADRSGVLGGGKGFSGIRSDLTVRH</sequence>
<reference evidence="2 3" key="1">
    <citation type="journal article" date="2014" name="Int. J. Syst. Evol. Microbiol.">
        <title>Complete genome sequence of Corynebacterium casei LMG S-19264T (=DSM 44701T), isolated from a smear-ripened cheese.</title>
        <authorList>
            <consortium name="US DOE Joint Genome Institute (JGI-PGF)"/>
            <person name="Walter F."/>
            <person name="Albersmeier A."/>
            <person name="Kalinowski J."/>
            <person name="Ruckert C."/>
        </authorList>
    </citation>
    <scope>NUCLEOTIDE SEQUENCE [LARGE SCALE GENOMIC DNA]</scope>
    <source>
        <strain evidence="2 3">JCM 4205</strain>
    </source>
</reference>
<organism evidence="2 3">
    <name type="scientific">Streptomyces cinereoruber</name>
    <dbReference type="NCBI Taxonomy" id="67260"/>
    <lineage>
        <taxon>Bacteria</taxon>
        <taxon>Bacillati</taxon>
        <taxon>Actinomycetota</taxon>
        <taxon>Actinomycetes</taxon>
        <taxon>Kitasatosporales</taxon>
        <taxon>Streptomycetaceae</taxon>
        <taxon>Streptomyces</taxon>
    </lineage>
</organism>
<dbReference type="EMBL" id="BMSJ01000001">
    <property type="protein sequence ID" value="GGR03684.1"/>
    <property type="molecule type" value="Genomic_DNA"/>
</dbReference>